<dbReference type="AlphaFoldDB" id="D8MNR1"/>
<dbReference type="InterPro" id="IPR050553">
    <property type="entry name" value="Thioredoxin_ResA/DsbE_sf"/>
</dbReference>
<dbReference type="InterPro" id="IPR036249">
    <property type="entry name" value="Thioredoxin-like_sf"/>
</dbReference>
<dbReference type="GO" id="GO:0016491">
    <property type="term" value="F:oxidoreductase activity"/>
    <property type="evidence" value="ECO:0007669"/>
    <property type="project" value="InterPro"/>
</dbReference>
<proteinExistence type="predicted"/>
<keyword evidence="1" id="KW-0472">Membrane</keyword>
<dbReference type="STRING" id="634500.EbC_09370"/>
<feature type="domain" description="Thioredoxin" evidence="2">
    <location>
        <begin position="31"/>
        <end position="167"/>
    </location>
</feature>
<reference evidence="3 4" key="1">
    <citation type="journal article" date="2010" name="BMC Genomics">
        <title>Genome comparison of the epiphytic bacteria Erwinia billingiae and E. tasmaniensis with the pear pathogen E. pyrifoliae.</title>
        <authorList>
            <person name="Kube M."/>
            <person name="Migdoll A.M."/>
            <person name="Gehring I."/>
            <person name="Heitmann K."/>
            <person name="Mayer Y."/>
            <person name="Kuhl H."/>
            <person name="Knaust F."/>
            <person name="Geider K."/>
            <person name="Reinhardt R."/>
        </authorList>
    </citation>
    <scope>NUCLEOTIDE SEQUENCE [LARGE SCALE GENOMIC DNA]</scope>
    <source>
        <strain evidence="3 4">Eb661</strain>
    </source>
</reference>
<dbReference type="PANTHER" id="PTHR42852:SF17">
    <property type="entry name" value="THIOREDOXIN-LIKE PROTEIN HI_1115"/>
    <property type="match status" value="1"/>
</dbReference>
<dbReference type="eggNOG" id="COG0526">
    <property type="taxonomic scope" value="Bacteria"/>
</dbReference>
<dbReference type="RefSeq" id="WP_013200971.1">
    <property type="nucleotide sequence ID" value="NC_014306.1"/>
</dbReference>
<evidence type="ECO:0000313" key="3">
    <source>
        <dbReference type="EMBL" id="CAX58468.1"/>
    </source>
</evidence>
<feature type="transmembrane region" description="Helical" evidence="1">
    <location>
        <begin position="12"/>
        <end position="30"/>
    </location>
</feature>
<keyword evidence="1" id="KW-1133">Transmembrane helix</keyword>
<dbReference type="KEGG" id="ebi:EbC_09370"/>
<dbReference type="Gene3D" id="3.40.30.10">
    <property type="entry name" value="Glutaredoxin"/>
    <property type="match status" value="1"/>
</dbReference>
<evidence type="ECO:0000256" key="1">
    <source>
        <dbReference type="SAM" id="Phobius"/>
    </source>
</evidence>
<evidence type="ECO:0000259" key="2">
    <source>
        <dbReference type="PROSITE" id="PS51352"/>
    </source>
</evidence>
<dbReference type="SUPFAM" id="SSF52833">
    <property type="entry name" value="Thioredoxin-like"/>
    <property type="match status" value="1"/>
</dbReference>
<dbReference type="InterPro" id="IPR013740">
    <property type="entry name" value="Redoxin"/>
</dbReference>
<dbReference type="Proteomes" id="UP000008793">
    <property type="component" value="Chromosome"/>
</dbReference>
<dbReference type="EMBL" id="FP236843">
    <property type="protein sequence ID" value="CAX58468.1"/>
    <property type="molecule type" value="Genomic_DNA"/>
</dbReference>
<keyword evidence="1" id="KW-0812">Transmembrane</keyword>
<organism evidence="4">
    <name type="scientific">Erwinia billingiae (strain Eb661)</name>
    <dbReference type="NCBI Taxonomy" id="634500"/>
    <lineage>
        <taxon>Bacteria</taxon>
        <taxon>Pseudomonadati</taxon>
        <taxon>Pseudomonadota</taxon>
        <taxon>Gammaproteobacteria</taxon>
        <taxon>Enterobacterales</taxon>
        <taxon>Erwiniaceae</taxon>
        <taxon>Erwinia</taxon>
    </lineage>
</organism>
<dbReference type="PANTHER" id="PTHR42852">
    <property type="entry name" value="THIOL:DISULFIDE INTERCHANGE PROTEIN DSBE"/>
    <property type="match status" value="1"/>
</dbReference>
<keyword evidence="4" id="KW-1185">Reference proteome</keyword>
<name>D8MNR1_ERWBE</name>
<dbReference type="HOGENOM" id="CLU_042529_10_1_6"/>
<sequence>MAKGRRILRDLLLLLMMMAVLFTVIDFFRAPQAPTGFADIPLHTIDGRDVTLAELSMKKPLLVYFWASWCGICRYTTPDVVKLSDNGSNVLTVAIRSGDDSRVVRYLNGKHLTLPVVNDPQGSMAANWDVSVTPTLLVVSKGQVVQSTTGWTSYWGMKLRLWWAQKKH</sequence>
<dbReference type="PROSITE" id="PS51352">
    <property type="entry name" value="THIOREDOXIN_2"/>
    <property type="match status" value="1"/>
</dbReference>
<accession>D8MNR1</accession>
<dbReference type="CDD" id="cd03011">
    <property type="entry name" value="TlpA_like_ScsD_MtbDsbE"/>
    <property type="match status" value="1"/>
</dbReference>
<dbReference type="GeneID" id="90510959"/>
<gene>
    <name evidence="3" type="primary">scsD</name>
    <name evidence="3" type="ordered locus">EbC_09370</name>
</gene>
<dbReference type="InterPro" id="IPR013766">
    <property type="entry name" value="Thioredoxin_domain"/>
</dbReference>
<dbReference type="Pfam" id="PF08534">
    <property type="entry name" value="Redoxin"/>
    <property type="match status" value="1"/>
</dbReference>
<evidence type="ECO:0000313" key="4">
    <source>
        <dbReference type="Proteomes" id="UP000008793"/>
    </source>
</evidence>
<protein>
    <submittedName>
        <fullName evidence="3">Suppressor for copper-sensitivity D</fullName>
    </submittedName>
</protein>